<dbReference type="GO" id="GO:0030170">
    <property type="term" value="F:pyridoxal phosphate binding"/>
    <property type="evidence" value="ECO:0007669"/>
    <property type="project" value="InterPro"/>
</dbReference>
<dbReference type="Gene3D" id="3.30.70.640">
    <property type="entry name" value="Molybdopterin cofactor biosynthesis C (MoaC) domain"/>
    <property type="match status" value="1"/>
</dbReference>
<feature type="domain" description="MOSC" evidence="3">
    <location>
        <begin position="165"/>
        <end position="284"/>
    </location>
</feature>
<dbReference type="PANTHER" id="PTHR36930">
    <property type="entry name" value="METAL-SULFUR CLUSTER BIOSYNTHESIS PROTEINS YUAD-RELATED"/>
    <property type="match status" value="1"/>
</dbReference>
<dbReference type="InterPro" id="IPR023045">
    <property type="entry name" value="MoaC"/>
</dbReference>
<dbReference type="GO" id="GO:0006777">
    <property type="term" value="P:Mo-molybdopterin cofactor biosynthetic process"/>
    <property type="evidence" value="ECO:0007669"/>
    <property type="project" value="UniProtKB-KW"/>
</dbReference>
<dbReference type="PROSITE" id="PS51340">
    <property type="entry name" value="MOSC"/>
    <property type="match status" value="1"/>
</dbReference>
<dbReference type="InterPro" id="IPR011037">
    <property type="entry name" value="Pyrv_Knase-like_insert_dom_sf"/>
</dbReference>
<reference evidence="4" key="1">
    <citation type="journal article" date="2020" name="mSystems">
        <title>Genome- and Community-Level Interaction Insights into Carbon Utilization and Element Cycling Functions of Hydrothermarchaeota in Hydrothermal Sediment.</title>
        <authorList>
            <person name="Zhou Z."/>
            <person name="Liu Y."/>
            <person name="Xu W."/>
            <person name="Pan J."/>
            <person name="Luo Z.H."/>
            <person name="Li M."/>
        </authorList>
    </citation>
    <scope>NUCLEOTIDE SEQUENCE [LARGE SCALE GENOMIC DNA]</scope>
    <source>
        <strain evidence="4">HyVt-94</strain>
    </source>
</reference>
<name>A0A7C5MBR1_UNCW3</name>
<dbReference type="PANTHER" id="PTHR36930:SF1">
    <property type="entry name" value="MOSC DOMAIN-CONTAINING PROTEIN"/>
    <property type="match status" value="1"/>
</dbReference>
<dbReference type="EMBL" id="DRTV01000144">
    <property type="protein sequence ID" value="HHF58179.1"/>
    <property type="molecule type" value="Genomic_DNA"/>
</dbReference>
<dbReference type="EC" id="4.6.1.17" evidence="4"/>
<dbReference type="InterPro" id="IPR002820">
    <property type="entry name" value="Mopterin_CF_biosynth-C_dom"/>
</dbReference>
<dbReference type="Gene3D" id="2.40.33.20">
    <property type="entry name" value="PK beta-barrel domain-like"/>
    <property type="match status" value="1"/>
</dbReference>
<protein>
    <submittedName>
        <fullName evidence="4">Cyclic pyranopterin monophosphate synthase MoaC</fullName>
        <ecNumber evidence="4">4.6.1.17</ecNumber>
    </submittedName>
</protein>
<comment type="pathway">
    <text evidence="1">Cofactor biosynthesis; molybdopterin biosynthesis.</text>
</comment>
<dbReference type="Proteomes" id="UP000886014">
    <property type="component" value="Unassembled WGS sequence"/>
</dbReference>
<evidence type="ECO:0000256" key="1">
    <source>
        <dbReference type="ARBA" id="ARBA00005046"/>
    </source>
</evidence>
<dbReference type="AlphaFoldDB" id="A0A7C5MBR1"/>
<dbReference type="GO" id="GO:0030151">
    <property type="term" value="F:molybdenum ion binding"/>
    <property type="evidence" value="ECO:0007669"/>
    <property type="project" value="InterPro"/>
</dbReference>
<sequence>MKTVDVSKKPDTERKALALGRVYTTPDVIKFLKERKIEKGDVLEISKAVGLLGAKQVPHLFPFCHPLLITDIEVDIKVFDEGILEISAIVKNVGKTGVEIEAITAVSLTALNVYDMLKRYDRWIKIGEIQLVEKSGGKSGHVKREFEFEGRVLKVAKSKERGLKKPQKKIKLIENFGVEGDVHAGTEREVSIFPLEALRLVPSEVLNKINPLEMTENILIVGIPDYLLLPGKRLKMGETLLEVIEVGKEEYVDSGKPYVVSRWGRFCKVIKGGTVEPGDSVKLLFD</sequence>
<keyword evidence="4" id="KW-0456">Lyase</keyword>
<gene>
    <name evidence="4" type="primary">moaC</name>
    <name evidence="4" type="ORF">ENL41_02000</name>
</gene>
<dbReference type="Pfam" id="PF01967">
    <property type="entry name" value="MoaC"/>
    <property type="match status" value="1"/>
</dbReference>
<proteinExistence type="predicted"/>
<comment type="caution">
    <text evidence="4">The sequence shown here is derived from an EMBL/GenBank/DDBJ whole genome shotgun (WGS) entry which is preliminary data.</text>
</comment>
<evidence type="ECO:0000313" key="4">
    <source>
        <dbReference type="EMBL" id="HHF58179.1"/>
    </source>
</evidence>
<dbReference type="NCBIfam" id="TIGR00581">
    <property type="entry name" value="moaC"/>
    <property type="match status" value="1"/>
</dbReference>
<dbReference type="InterPro" id="IPR052716">
    <property type="entry name" value="MOSC_domain"/>
</dbReference>
<organism evidence="4">
    <name type="scientific">candidate division WOR-3 bacterium</name>
    <dbReference type="NCBI Taxonomy" id="2052148"/>
    <lineage>
        <taxon>Bacteria</taxon>
        <taxon>Bacteria division WOR-3</taxon>
    </lineage>
</organism>
<accession>A0A7C5MBR1</accession>
<dbReference type="InterPro" id="IPR005302">
    <property type="entry name" value="MoCF_Sase_C"/>
</dbReference>
<evidence type="ECO:0000256" key="2">
    <source>
        <dbReference type="ARBA" id="ARBA00023150"/>
    </source>
</evidence>
<dbReference type="UniPathway" id="UPA00344"/>
<dbReference type="GO" id="GO:0061799">
    <property type="term" value="F:cyclic pyranopterin monophosphate synthase activity"/>
    <property type="evidence" value="ECO:0007669"/>
    <property type="project" value="UniProtKB-EC"/>
</dbReference>
<dbReference type="SUPFAM" id="SSF55040">
    <property type="entry name" value="Molybdenum cofactor biosynthesis protein C, MoaC"/>
    <property type="match status" value="1"/>
</dbReference>
<evidence type="ECO:0000259" key="3">
    <source>
        <dbReference type="PROSITE" id="PS51340"/>
    </source>
</evidence>
<keyword evidence="2" id="KW-0501">Molybdenum cofactor biosynthesis</keyword>
<dbReference type="InterPro" id="IPR036522">
    <property type="entry name" value="MoaC_sf"/>
</dbReference>
<dbReference type="SUPFAM" id="SSF50800">
    <property type="entry name" value="PK beta-barrel domain-like"/>
    <property type="match status" value="1"/>
</dbReference>